<dbReference type="Pfam" id="PF17356">
    <property type="entry name" value="PBSX_XtrA"/>
    <property type="match status" value="1"/>
</dbReference>
<sequence>MIAKIDLMSNKTMYVVKDGQLTPHELPDYGETVIITMGGKVDRLKTNIKRNV</sequence>
<evidence type="ECO:0000313" key="2">
    <source>
        <dbReference type="Proteomes" id="UP000186524"/>
    </source>
</evidence>
<accession>A0A1Q5P3Q3</accession>
<comment type="caution">
    <text evidence="1">The sequence shown here is derived from an EMBL/GenBank/DDBJ whole genome shotgun (WGS) entry which is preliminary data.</text>
</comment>
<gene>
    <name evidence="1" type="ORF">BLL40_09165</name>
</gene>
<reference evidence="1 2" key="1">
    <citation type="submission" date="2016-12" db="EMBL/GenBank/DDBJ databases">
        <title>Domibacillus sp. SAOS 44 whole genome sequencing.</title>
        <authorList>
            <person name="Verma A."/>
            <person name="Krishnamurthi S."/>
        </authorList>
    </citation>
    <scope>NUCLEOTIDE SEQUENCE [LARGE SCALE GENOMIC DNA]</scope>
    <source>
        <strain evidence="1 2">SAOS 44</strain>
    </source>
</reference>
<dbReference type="AlphaFoldDB" id="A0A1Q5P3Q3"/>
<protein>
    <submittedName>
        <fullName evidence="1">DUF3954 domain-containing protein</fullName>
    </submittedName>
</protein>
<dbReference type="InterPro" id="IPR035530">
    <property type="entry name" value="PBSX_XtrA"/>
</dbReference>
<proteinExistence type="predicted"/>
<dbReference type="EMBL" id="MRWQ01000006">
    <property type="protein sequence ID" value="OKL36877.1"/>
    <property type="molecule type" value="Genomic_DNA"/>
</dbReference>
<keyword evidence="2" id="KW-1185">Reference proteome</keyword>
<organism evidence="1 2">
    <name type="scientific">Domibacillus mangrovi</name>
    <dbReference type="NCBI Taxonomy" id="1714354"/>
    <lineage>
        <taxon>Bacteria</taxon>
        <taxon>Bacillati</taxon>
        <taxon>Bacillota</taxon>
        <taxon>Bacilli</taxon>
        <taxon>Bacillales</taxon>
        <taxon>Bacillaceae</taxon>
        <taxon>Domibacillus</taxon>
    </lineage>
</organism>
<name>A0A1Q5P3Q3_9BACI</name>
<evidence type="ECO:0000313" key="1">
    <source>
        <dbReference type="EMBL" id="OKL36877.1"/>
    </source>
</evidence>
<dbReference type="Proteomes" id="UP000186524">
    <property type="component" value="Unassembled WGS sequence"/>
</dbReference>
<dbReference type="RefSeq" id="WP_073711600.1">
    <property type="nucleotide sequence ID" value="NZ_MRWQ01000006.1"/>
</dbReference>